<accession>A0A0J8GVU9</accession>
<organism evidence="1 2">
    <name type="scientific">Catenovulum maritimum</name>
    <dbReference type="NCBI Taxonomy" id="1513271"/>
    <lineage>
        <taxon>Bacteria</taxon>
        <taxon>Pseudomonadati</taxon>
        <taxon>Pseudomonadota</taxon>
        <taxon>Gammaproteobacteria</taxon>
        <taxon>Alteromonadales</taxon>
        <taxon>Alteromonadaceae</taxon>
        <taxon>Catenovulum</taxon>
    </lineage>
</organism>
<dbReference type="STRING" id="1513271.XM47_02070"/>
<dbReference type="EMBL" id="LAZL01000002">
    <property type="protein sequence ID" value="KMT66910.1"/>
    <property type="molecule type" value="Genomic_DNA"/>
</dbReference>
<evidence type="ECO:0000313" key="1">
    <source>
        <dbReference type="EMBL" id="KMT66910.1"/>
    </source>
</evidence>
<keyword evidence="2" id="KW-1185">Reference proteome</keyword>
<reference evidence="1 2" key="1">
    <citation type="submission" date="2015-04" db="EMBL/GenBank/DDBJ databases">
        <title>Draft Genome Sequence of the Novel Agar-Digesting Marine Bacterium Q1.</title>
        <authorList>
            <person name="Li Y."/>
            <person name="Li D."/>
            <person name="Chen G."/>
            <person name="Du Z."/>
        </authorList>
    </citation>
    <scope>NUCLEOTIDE SEQUENCE [LARGE SCALE GENOMIC DNA]</scope>
    <source>
        <strain evidence="1 2">Q1</strain>
    </source>
</reference>
<name>A0A0J8GVU9_9ALTE</name>
<proteinExistence type="predicted"/>
<dbReference type="AlphaFoldDB" id="A0A0J8GVU9"/>
<sequence length="118" mass="14079">MSFDITIKIMNMKKILQKHKAIYIRIYRLAKDCDVSFDLALKLIKLRDDDKRLIRKKKSHGSFLSVNVEDKLNLFSIECLKYSLLNAMVTILLFKKDSCYLYDSKSNFYIEQYYDCQL</sequence>
<comment type="caution">
    <text evidence="1">The sequence shown here is derived from an EMBL/GenBank/DDBJ whole genome shotgun (WGS) entry which is preliminary data.</text>
</comment>
<gene>
    <name evidence="1" type="ORF">XM47_02070</name>
</gene>
<dbReference type="Proteomes" id="UP000037600">
    <property type="component" value="Unassembled WGS sequence"/>
</dbReference>
<evidence type="ECO:0000313" key="2">
    <source>
        <dbReference type="Proteomes" id="UP000037600"/>
    </source>
</evidence>
<protein>
    <submittedName>
        <fullName evidence="1">Uncharacterized protein</fullName>
    </submittedName>
</protein>